<gene>
    <name evidence="1" type="ORF">DNJ96_08865</name>
</gene>
<protein>
    <submittedName>
        <fullName evidence="1">Tryptophan synthase subunit beta</fullName>
    </submittedName>
</protein>
<organism evidence="1 2">
    <name type="scientific">Stutzerimonas kirkiae</name>
    <dbReference type="NCBI Taxonomy" id="2211392"/>
    <lineage>
        <taxon>Bacteria</taxon>
        <taxon>Pseudomonadati</taxon>
        <taxon>Pseudomonadota</taxon>
        <taxon>Gammaproteobacteria</taxon>
        <taxon>Pseudomonadales</taxon>
        <taxon>Pseudomonadaceae</taxon>
        <taxon>Stutzerimonas</taxon>
    </lineage>
</organism>
<name>A0A4Q9R9P7_9GAMM</name>
<proteinExistence type="predicted"/>
<accession>A0A4Q9R9P7</accession>
<keyword evidence="2" id="KW-1185">Reference proteome</keyword>
<dbReference type="OrthoDB" id="5703571at2"/>
<dbReference type="Proteomes" id="UP000292639">
    <property type="component" value="Unassembled WGS sequence"/>
</dbReference>
<dbReference type="EMBL" id="QJUP01000009">
    <property type="protein sequence ID" value="TBU97397.1"/>
    <property type="molecule type" value="Genomic_DNA"/>
</dbReference>
<reference evidence="1 2" key="1">
    <citation type="submission" date="2018-06" db="EMBL/GenBank/DDBJ databases">
        <title>Three novel Pseudomonas species isolated from symptomatic oak.</title>
        <authorList>
            <person name="Bueno-Gonzalez V."/>
            <person name="Brady C."/>
        </authorList>
    </citation>
    <scope>NUCLEOTIDE SEQUENCE [LARGE SCALE GENOMIC DNA]</scope>
    <source>
        <strain evidence="1 2">P17C</strain>
    </source>
</reference>
<comment type="caution">
    <text evidence="1">The sequence shown here is derived from an EMBL/GenBank/DDBJ whole genome shotgun (WGS) entry which is preliminary data.</text>
</comment>
<sequence>MFYIQRDDKGLIAHVASQPFEQATEIVESATPEIELWQSRHAGMRSLAEQDLSMVRVQEDIIEALLSKAAFSITDLPSVAQEKLYSRMAARRALSDSVEPQGDDDSLLP</sequence>
<evidence type="ECO:0000313" key="1">
    <source>
        <dbReference type="EMBL" id="TBU97397.1"/>
    </source>
</evidence>
<evidence type="ECO:0000313" key="2">
    <source>
        <dbReference type="Proteomes" id="UP000292639"/>
    </source>
</evidence>
<dbReference type="AlphaFoldDB" id="A0A4Q9R9P7"/>
<dbReference type="RefSeq" id="WP_131185581.1">
    <property type="nucleotide sequence ID" value="NZ_QJUO01000030.1"/>
</dbReference>